<protein>
    <submittedName>
        <fullName evidence="1">Uncharacterized protein</fullName>
    </submittedName>
</protein>
<dbReference type="AlphaFoldDB" id="A0A222VRQ5"/>
<accession>A0A222VRQ5</accession>
<name>A0A222VRQ5_9PSEU</name>
<gene>
    <name evidence="1" type="ORF">SAMN05421630_110181</name>
</gene>
<evidence type="ECO:0000313" key="2">
    <source>
        <dbReference type="Proteomes" id="UP000199494"/>
    </source>
</evidence>
<dbReference type="Proteomes" id="UP000199494">
    <property type="component" value="Unassembled WGS sequence"/>
</dbReference>
<proteinExistence type="predicted"/>
<keyword evidence="2" id="KW-1185">Reference proteome</keyword>
<dbReference type="KEGG" id="pmad:BAY61_18110"/>
<reference evidence="1 2" key="1">
    <citation type="submission" date="2016-10" db="EMBL/GenBank/DDBJ databases">
        <authorList>
            <person name="de Groot N.N."/>
        </authorList>
    </citation>
    <scope>NUCLEOTIDE SEQUENCE [LARGE SCALE GENOMIC DNA]</scope>
    <source>
        <strain evidence="1 2">CGMCC 4.5506</strain>
    </source>
</reference>
<sequence length="145" mass="15994">MSYTDTLHATGAPEVEYLIGDNYHATANRPLAEVAPLLMRDLLDVQGDDGIAPRAVFDVRADESGPVGVLRVIVSGMTRTSWESAEAYRTVVRDTIRSVFELASHYNRVEARRPDRARFILAIDLVSDSDKIVCGVIGTMHYTGQ</sequence>
<dbReference type="OrthoDB" id="3627176at2"/>
<organism evidence="1 2">
    <name type="scientific">Prauserella marina</name>
    <dbReference type="NCBI Taxonomy" id="530584"/>
    <lineage>
        <taxon>Bacteria</taxon>
        <taxon>Bacillati</taxon>
        <taxon>Actinomycetota</taxon>
        <taxon>Actinomycetes</taxon>
        <taxon>Pseudonocardiales</taxon>
        <taxon>Pseudonocardiaceae</taxon>
        <taxon>Prauserella</taxon>
    </lineage>
</organism>
<evidence type="ECO:0000313" key="1">
    <source>
        <dbReference type="EMBL" id="SDD60760.1"/>
    </source>
</evidence>
<dbReference type="EMBL" id="FMZE01000010">
    <property type="protein sequence ID" value="SDD60760.1"/>
    <property type="molecule type" value="Genomic_DNA"/>
</dbReference>
<dbReference type="RefSeq" id="WP_091808799.1">
    <property type="nucleotide sequence ID" value="NZ_CP016353.1"/>
</dbReference>